<proteinExistence type="predicted"/>
<keyword evidence="5" id="KW-1185">Reference proteome</keyword>
<dbReference type="EMBL" id="RCCE01000001">
    <property type="protein sequence ID" value="RLJ60251.1"/>
    <property type="molecule type" value="Genomic_DNA"/>
</dbReference>
<accession>A0A497X5B0</accession>
<keyword evidence="1" id="KW-0285">Flavoprotein</keyword>
<dbReference type="InterPro" id="IPR052200">
    <property type="entry name" value="Protoporphyrinogen_IX_DH"/>
</dbReference>
<dbReference type="PANTHER" id="PTHR38030">
    <property type="entry name" value="PROTOPORPHYRINOGEN IX DEHYDROGENASE [MENAQUINONE]"/>
    <property type="match status" value="1"/>
</dbReference>
<sequence length="178" mass="19686">MTVLIIYATVEGQTGKIARFIEEQIEKAGHGTHVVDATNKLVDVSFDGVDKVILAAPVHERRHPKPFETLVTSVLNELEERDTLLLSISMNAAFPEGHAEAQDYVDEMMLRTGVKPDTVALVAGAVRNHRYDYYASQVLRHVVLRDREFDPGAESHEFTDWDALKATVAGFIDAPASA</sequence>
<dbReference type="Gene3D" id="3.40.50.360">
    <property type="match status" value="1"/>
</dbReference>
<dbReference type="Proteomes" id="UP000269157">
    <property type="component" value="Unassembled WGS sequence"/>
</dbReference>
<protein>
    <submittedName>
        <fullName evidence="4">Protoporphyrinogen oxidase</fullName>
    </submittedName>
</protein>
<gene>
    <name evidence="4" type="ORF">BCF46_0449</name>
</gene>
<evidence type="ECO:0000313" key="5">
    <source>
        <dbReference type="Proteomes" id="UP000269157"/>
    </source>
</evidence>
<dbReference type="SUPFAM" id="SSF52218">
    <property type="entry name" value="Flavoproteins"/>
    <property type="match status" value="1"/>
</dbReference>
<keyword evidence="2" id="KW-0288">FMN</keyword>
<dbReference type="GO" id="GO:0070819">
    <property type="term" value="F:menaquinone-dependent protoporphyrinogen oxidase activity"/>
    <property type="evidence" value="ECO:0007669"/>
    <property type="project" value="TreeGrafter"/>
</dbReference>
<evidence type="ECO:0000313" key="4">
    <source>
        <dbReference type="EMBL" id="RLJ60251.1"/>
    </source>
</evidence>
<dbReference type="GO" id="GO:0010181">
    <property type="term" value="F:FMN binding"/>
    <property type="evidence" value="ECO:0007669"/>
    <property type="project" value="InterPro"/>
</dbReference>
<dbReference type="OrthoDB" id="9795729at2"/>
<dbReference type="GO" id="GO:0006783">
    <property type="term" value="P:heme biosynthetic process"/>
    <property type="evidence" value="ECO:0007669"/>
    <property type="project" value="TreeGrafter"/>
</dbReference>
<dbReference type="Pfam" id="PF12724">
    <property type="entry name" value="Flavodoxin_5"/>
    <property type="match status" value="1"/>
</dbReference>
<name>A0A497X5B0_9RHOB</name>
<dbReference type="InterPro" id="IPR029039">
    <property type="entry name" value="Flavoprotein-like_sf"/>
</dbReference>
<feature type="domain" description="Flavodoxin-like" evidence="3">
    <location>
        <begin position="3"/>
        <end position="139"/>
    </location>
</feature>
<reference evidence="4 5" key="1">
    <citation type="submission" date="2018-10" db="EMBL/GenBank/DDBJ databases">
        <title>Genomic Encyclopedia of Archaeal and Bacterial Type Strains, Phase II (KMG-II): from individual species to whole genera.</title>
        <authorList>
            <person name="Goeker M."/>
        </authorList>
    </citation>
    <scope>NUCLEOTIDE SEQUENCE [LARGE SCALE GENOMIC DNA]</scope>
    <source>
        <strain evidence="4 5">DSM 29466</strain>
    </source>
</reference>
<dbReference type="PROSITE" id="PS50902">
    <property type="entry name" value="FLAVODOXIN_LIKE"/>
    <property type="match status" value="1"/>
</dbReference>
<comment type="caution">
    <text evidence="4">The sequence shown here is derived from an EMBL/GenBank/DDBJ whole genome shotgun (WGS) entry which is preliminary data.</text>
</comment>
<dbReference type="InterPro" id="IPR008254">
    <property type="entry name" value="Flavodoxin/NO_synth"/>
</dbReference>
<dbReference type="PANTHER" id="PTHR38030:SF2">
    <property type="entry name" value="PROTOPORPHYRINOGEN IX DEHYDROGENASE [QUINONE]"/>
    <property type="match status" value="1"/>
</dbReference>
<evidence type="ECO:0000259" key="3">
    <source>
        <dbReference type="PROSITE" id="PS50902"/>
    </source>
</evidence>
<evidence type="ECO:0000256" key="1">
    <source>
        <dbReference type="ARBA" id="ARBA00022630"/>
    </source>
</evidence>
<evidence type="ECO:0000256" key="2">
    <source>
        <dbReference type="ARBA" id="ARBA00022643"/>
    </source>
</evidence>
<dbReference type="AlphaFoldDB" id="A0A497X5B0"/>
<dbReference type="InterPro" id="IPR026816">
    <property type="entry name" value="Flavodoxin_dom"/>
</dbReference>
<dbReference type="RefSeq" id="WP_121021285.1">
    <property type="nucleotide sequence ID" value="NZ_RCCE01000001.1"/>
</dbReference>
<organism evidence="4 5">
    <name type="scientific">Litoreibacter meonggei</name>
    <dbReference type="NCBI Taxonomy" id="1049199"/>
    <lineage>
        <taxon>Bacteria</taxon>
        <taxon>Pseudomonadati</taxon>
        <taxon>Pseudomonadota</taxon>
        <taxon>Alphaproteobacteria</taxon>
        <taxon>Rhodobacterales</taxon>
        <taxon>Roseobacteraceae</taxon>
        <taxon>Litoreibacter</taxon>
    </lineage>
</organism>